<dbReference type="Proteomes" id="UP001143548">
    <property type="component" value="Unassembled WGS sequence"/>
</dbReference>
<sequence length="69" mass="7920">MINVAMKRADARQAKEEKHEKEAQVKEALMGDVQRQGREKRKHQSEEAETMPVAWTVKDEGVGDESRAR</sequence>
<dbReference type="InterPro" id="IPR018609">
    <property type="entry name" value="Bud13"/>
</dbReference>
<evidence type="ECO:0000256" key="1">
    <source>
        <dbReference type="SAM" id="MobiDB-lite"/>
    </source>
</evidence>
<organism evidence="2 3">
    <name type="scientific">Aspergillus brasiliensis</name>
    <dbReference type="NCBI Taxonomy" id="319629"/>
    <lineage>
        <taxon>Eukaryota</taxon>
        <taxon>Fungi</taxon>
        <taxon>Dikarya</taxon>
        <taxon>Ascomycota</taxon>
        <taxon>Pezizomycotina</taxon>
        <taxon>Eurotiomycetes</taxon>
        <taxon>Eurotiomycetidae</taxon>
        <taxon>Eurotiales</taxon>
        <taxon>Aspergillaceae</taxon>
        <taxon>Aspergillus</taxon>
        <taxon>Aspergillus subgen. Circumdati</taxon>
    </lineage>
</organism>
<protein>
    <submittedName>
        <fullName evidence="2">Pre-mRNA-splicing factor cwc26</fullName>
    </submittedName>
</protein>
<gene>
    <name evidence="2" type="ORF">AbraCBS73388_010510</name>
</gene>
<accession>A0A9W5YWR2</accession>
<dbReference type="EMBL" id="BROQ01000075">
    <property type="protein sequence ID" value="GKZ23911.1"/>
    <property type="molecule type" value="Genomic_DNA"/>
</dbReference>
<evidence type="ECO:0000313" key="3">
    <source>
        <dbReference type="Proteomes" id="UP001143548"/>
    </source>
</evidence>
<reference evidence="2" key="1">
    <citation type="submission" date="2022-07" db="EMBL/GenBank/DDBJ databases">
        <title>Taxonomy of Aspergillus series Nigri: significant species reduction supported by multi-species coalescent approaches.</title>
        <authorList>
            <person name="Bian C."/>
            <person name="Kusuya Y."/>
            <person name="Sklenar F."/>
            <person name="D'hooge E."/>
            <person name="Yaguchi T."/>
            <person name="Takahashi H."/>
            <person name="Hubka V."/>
        </authorList>
    </citation>
    <scope>NUCLEOTIDE SEQUENCE</scope>
    <source>
        <strain evidence="2">CBS 733.88</strain>
    </source>
</reference>
<feature type="compositionally biased region" description="Basic and acidic residues" evidence="1">
    <location>
        <begin position="7"/>
        <end position="25"/>
    </location>
</feature>
<feature type="compositionally biased region" description="Basic and acidic residues" evidence="1">
    <location>
        <begin position="57"/>
        <end position="69"/>
    </location>
</feature>
<evidence type="ECO:0000313" key="2">
    <source>
        <dbReference type="EMBL" id="GKZ23911.1"/>
    </source>
</evidence>
<dbReference type="Pfam" id="PF09736">
    <property type="entry name" value="Bud13"/>
    <property type="match status" value="1"/>
</dbReference>
<feature type="region of interest" description="Disordered" evidence="1">
    <location>
        <begin position="1"/>
        <end position="69"/>
    </location>
</feature>
<dbReference type="AlphaFoldDB" id="A0A9W5YWR2"/>
<name>A0A9W5YWR2_9EURO</name>
<proteinExistence type="predicted"/>
<comment type="caution">
    <text evidence="2">The sequence shown here is derived from an EMBL/GenBank/DDBJ whole genome shotgun (WGS) entry which is preliminary data.</text>
</comment>